<gene>
    <name evidence="1" type="ORF">SHEWBE_2371</name>
</gene>
<evidence type="ECO:0000313" key="2">
    <source>
        <dbReference type="Proteomes" id="UP000250123"/>
    </source>
</evidence>
<dbReference type="KEGG" id="sbk:SHEWBE_2371"/>
<reference evidence="2" key="1">
    <citation type="submission" date="2018-06" db="EMBL/GenBank/DDBJ databases">
        <authorList>
            <person name="Cea G.-C."/>
            <person name="William W."/>
        </authorList>
    </citation>
    <scope>NUCLEOTIDE SEQUENCE [LARGE SCALE GENOMIC DNA]</scope>
    <source>
        <strain evidence="2">DB21MT-2</strain>
    </source>
</reference>
<proteinExistence type="predicted"/>
<accession>A0A330M4I5</accession>
<protein>
    <submittedName>
        <fullName evidence="1">Uncharacterized protein</fullName>
    </submittedName>
</protein>
<organism evidence="1 2">
    <name type="scientific">Shewanella benthica</name>
    <dbReference type="NCBI Taxonomy" id="43661"/>
    <lineage>
        <taxon>Bacteria</taxon>
        <taxon>Pseudomonadati</taxon>
        <taxon>Pseudomonadota</taxon>
        <taxon>Gammaproteobacteria</taxon>
        <taxon>Alteromonadales</taxon>
        <taxon>Shewanellaceae</taxon>
        <taxon>Shewanella</taxon>
    </lineage>
</organism>
<sequence length="40" mass="4301">MLWLSFSLTCDGPKPSIGFDCENQAIKKAGSSLPFLILAT</sequence>
<dbReference type="Proteomes" id="UP000250123">
    <property type="component" value="Chromosome SHEWBE"/>
</dbReference>
<dbReference type="AlphaFoldDB" id="A0A330M4I5"/>
<name>A0A330M4I5_9GAMM</name>
<dbReference type="EMBL" id="LS483452">
    <property type="protein sequence ID" value="SQH76334.1"/>
    <property type="molecule type" value="Genomic_DNA"/>
</dbReference>
<evidence type="ECO:0000313" key="1">
    <source>
        <dbReference type="EMBL" id="SQH76334.1"/>
    </source>
</evidence>